<dbReference type="Proteomes" id="UP000292027">
    <property type="component" value="Unassembled WGS sequence"/>
</dbReference>
<feature type="region of interest" description="Disordered" evidence="1">
    <location>
        <begin position="196"/>
        <end position="215"/>
    </location>
</feature>
<reference evidence="2 3" key="1">
    <citation type="journal article" date="2015" name="Stand. Genomic Sci.">
        <title>Genomic Encyclopedia of Bacterial and Archaeal Type Strains, Phase III: the genomes of soil and plant-associated and newly described type strains.</title>
        <authorList>
            <person name="Whitman W.B."/>
            <person name="Woyke T."/>
            <person name="Klenk H.P."/>
            <person name="Zhou Y."/>
            <person name="Lilburn T.G."/>
            <person name="Beck B.J."/>
            <person name="De Vos P."/>
            <person name="Vandamme P."/>
            <person name="Eisen J.A."/>
            <person name="Garrity G."/>
            <person name="Hugenholtz P."/>
            <person name="Kyrpides N.C."/>
        </authorList>
    </citation>
    <scope>NUCLEOTIDE SEQUENCE [LARGE SCALE GENOMIC DNA]</scope>
    <source>
        <strain evidence="2 3">VKM Ac-2540</strain>
    </source>
</reference>
<feature type="compositionally biased region" description="Basic residues" evidence="1">
    <location>
        <begin position="1"/>
        <end position="10"/>
    </location>
</feature>
<keyword evidence="3" id="KW-1185">Reference proteome</keyword>
<gene>
    <name evidence="2" type="ORF">EV645_2839</name>
</gene>
<protein>
    <submittedName>
        <fullName evidence="2">Uncharacterized protein</fullName>
    </submittedName>
</protein>
<organism evidence="2 3">
    <name type="scientific">Kribbella rubisoli</name>
    <dbReference type="NCBI Taxonomy" id="3075929"/>
    <lineage>
        <taxon>Bacteria</taxon>
        <taxon>Bacillati</taxon>
        <taxon>Actinomycetota</taxon>
        <taxon>Actinomycetes</taxon>
        <taxon>Propionibacteriales</taxon>
        <taxon>Kribbellaceae</taxon>
        <taxon>Kribbella</taxon>
    </lineage>
</organism>
<dbReference type="EMBL" id="SHKR01000011">
    <property type="protein sequence ID" value="RZU20602.1"/>
    <property type="molecule type" value="Genomic_DNA"/>
</dbReference>
<evidence type="ECO:0000313" key="3">
    <source>
        <dbReference type="Proteomes" id="UP000292027"/>
    </source>
</evidence>
<comment type="caution">
    <text evidence="2">The sequence shown here is derived from an EMBL/GenBank/DDBJ whole genome shotgun (WGS) entry which is preliminary data.</text>
</comment>
<feature type="region of interest" description="Disordered" evidence="1">
    <location>
        <begin position="1"/>
        <end position="56"/>
    </location>
</feature>
<evidence type="ECO:0000313" key="2">
    <source>
        <dbReference type="EMBL" id="RZU20602.1"/>
    </source>
</evidence>
<evidence type="ECO:0000256" key="1">
    <source>
        <dbReference type="SAM" id="MobiDB-lite"/>
    </source>
</evidence>
<feature type="compositionally biased region" description="Basic and acidic residues" evidence="1">
    <location>
        <begin position="47"/>
        <end position="56"/>
    </location>
</feature>
<dbReference type="AlphaFoldDB" id="A0A4Q7XBH6"/>
<feature type="compositionally biased region" description="Low complexity" evidence="1">
    <location>
        <begin position="11"/>
        <end position="24"/>
    </location>
</feature>
<name>A0A4Q7XBH6_9ACTN</name>
<proteinExistence type="predicted"/>
<accession>A0A4Q7XBH6</accession>
<sequence>MRSKSHRRRSASSSSATSAKSSLSFGRPPRDLNSSTISGARYGQAVRRSERDLVERLPDSAAAPVVDPLVGVGRGEQDLKRTRMHAVRKDQRVGSGRELLSGCPWPTVTCLRILDRRSRPGEGLGDLVEISRQDQSVNIVVRPSDPIGEQIERPTPSYPVATGIVMEQARTALSASDLSTELKRGLLAWDRCGEPREGQSRRLNQRGGTAHERRM</sequence>